<evidence type="ECO:0000313" key="4">
    <source>
        <dbReference type="Proteomes" id="UP001321763"/>
    </source>
</evidence>
<evidence type="ECO:0000313" key="3">
    <source>
        <dbReference type="Proteomes" id="UP000290921"/>
    </source>
</evidence>
<reference evidence="2 3" key="1">
    <citation type="submission" date="2018-06" db="EMBL/GenBank/DDBJ databases">
        <title>Genome conservation of Clostridium tetani.</title>
        <authorList>
            <person name="Bruggemann H."/>
            <person name="Popoff M.R."/>
        </authorList>
    </citation>
    <scope>NUCLEOTIDE SEQUENCE [LARGE SCALE GENOMIC DNA]</scope>
    <source>
        <strain evidence="2 3">2017.061</strain>
    </source>
</reference>
<protein>
    <recommendedName>
        <fullName evidence="5">Zn-finger containing protein</fullName>
    </recommendedName>
</protein>
<evidence type="ECO:0000313" key="1">
    <source>
        <dbReference type="EMBL" id="BDR80457.1"/>
    </source>
</evidence>
<dbReference type="Proteomes" id="UP000290921">
    <property type="component" value="Unassembled WGS sequence"/>
</dbReference>
<name>A0A4Q0VG20_CLOTA</name>
<gene>
    <name evidence="2" type="ORF">DP130_00435</name>
    <name evidence="1" type="ORF">K234311028_07030</name>
</gene>
<dbReference type="EMBL" id="QMAP01000001">
    <property type="protein sequence ID" value="RXI50473.1"/>
    <property type="molecule type" value="Genomic_DNA"/>
</dbReference>
<proteinExistence type="predicted"/>
<sequence>MDAFWKTKSESSFAKAREDISLDALSKNIKAKIKERREFLILRCPNCSQKLRLPRKKGNILVTCPRCIFKFKSKT</sequence>
<dbReference type="EMBL" id="AP026818">
    <property type="protein sequence ID" value="BDR80457.1"/>
    <property type="molecule type" value="Genomic_DNA"/>
</dbReference>
<evidence type="ECO:0008006" key="5">
    <source>
        <dbReference type="Google" id="ProtNLM"/>
    </source>
</evidence>
<dbReference type="AlphaFoldDB" id="A0A4Q0VG20"/>
<accession>A0A4Q0VG20</accession>
<dbReference type="RefSeq" id="WP_129029576.1">
    <property type="nucleotide sequence ID" value="NZ_AP026806.1"/>
</dbReference>
<reference evidence="1 4" key="2">
    <citation type="submission" date="2022-09" db="EMBL/GenBank/DDBJ databases">
        <title>complete genome sequences of Clostridium tetani str. KHSU-234311-028 isolated from soil.</title>
        <authorList>
            <person name="Sekizuka T."/>
            <person name="Shitada C."/>
            <person name="Takahashi M."/>
            <person name="Kuroda M."/>
        </authorList>
    </citation>
    <scope>NUCLEOTIDE SEQUENCE [LARGE SCALE GENOMIC DNA]</scope>
    <source>
        <strain evidence="1 4">KHSU-234311-028</strain>
    </source>
</reference>
<dbReference type="Proteomes" id="UP001321763">
    <property type="component" value="Chromosome"/>
</dbReference>
<organism evidence="2 3">
    <name type="scientific">Clostridium tetani</name>
    <dbReference type="NCBI Taxonomy" id="1513"/>
    <lineage>
        <taxon>Bacteria</taxon>
        <taxon>Bacillati</taxon>
        <taxon>Bacillota</taxon>
        <taxon>Clostridia</taxon>
        <taxon>Eubacteriales</taxon>
        <taxon>Clostridiaceae</taxon>
        <taxon>Clostridium</taxon>
    </lineage>
</organism>
<evidence type="ECO:0000313" key="2">
    <source>
        <dbReference type="EMBL" id="RXI50473.1"/>
    </source>
</evidence>